<reference evidence="4" key="1">
    <citation type="journal article" date="2019" name="Int. J. Syst. Evol. Microbiol.">
        <title>The Global Catalogue of Microorganisms (GCM) 10K type strain sequencing project: providing services to taxonomists for standard genome sequencing and annotation.</title>
        <authorList>
            <consortium name="The Broad Institute Genomics Platform"/>
            <consortium name="The Broad Institute Genome Sequencing Center for Infectious Disease"/>
            <person name="Wu L."/>
            <person name="Ma J."/>
        </authorList>
    </citation>
    <scope>NUCLEOTIDE SEQUENCE [LARGE SCALE GENOMIC DNA]</scope>
    <source>
        <strain evidence="4">CGMCC 1.15809</strain>
    </source>
</reference>
<feature type="signal peptide" evidence="1">
    <location>
        <begin position="1"/>
        <end position="30"/>
    </location>
</feature>
<sequence length="275" mass="28717">MNSDHRNVFRRPVCRAVAAGALAALGLGLAACGAGPDAGVRPAGQKTTTAAAPEKTGKKVLWMGDSIAAAESPALGAALAAGGVDFKDASSDGGGTVVAGGDRITNMISADTWKALDGNLASFRPTVVAYQLTTYDWGTRKEQRAAYEKLVAKARDAGARTVFVPTPPIKIDDFYQEHAPQMRTAASVAQEVARKSGGAALYLDASRLWGTDPAAKKAQRAADGIHNCQQGAAAFADWFATELGESEGFTPAPVDDWARGSWTGNDRYATLKCDR</sequence>
<dbReference type="EMBL" id="JBHSPW010000009">
    <property type="protein sequence ID" value="MFC5895192.1"/>
    <property type="molecule type" value="Genomic_DNA"/>
</dbReference>
<feature type="chain" id="PRO_5046046377" evidence="1">
    <location>
        <begin position="31"/>
        <end position="275"/>
    </location>
</feature>
<evidence type="ECO:0000313" key="4">
    <source>
        <dbReference type="Proteomes" id="UP001596241"/>
    </source>
</evidence>
<comment type="caution">
    <text evidence="3">The sequence shown here is derived from an EMBL/GenBank/DDBJ whole genome shotgun (WGS) entry which is preliminary data.</text>
</comment>
<evidence type="ECO:0000259" key="2">
    <source>
        <dbReference type="Pfam" id="PF19040"/>
    </source>
</evidence>
<name>A0ABW1FL68_9ACTN</name>
<feature type="domain" description="SGNH" evidence="2">
    <location>
        <begin position="53"/>
        <end position="181"/>
    </location>
</feature>
<dbReference type="InterPro" id="IPR036514">
    <property type="entry name" value="SGNH_hydro_sf"/>
</dbReference>
<evidence type="ECO:0000313" key="3">
    <source>
        <dbReference type="EMBL" id="MFC5895192.1"/>
    </source>
</evidence>
<accession>A0ABW1FL68</accession>
<evidence type="ECO:0000256" key="1">
    <source>
        <dbReference type="SAM" id="SignalP"/>
    </source>
</evidence>
<dbReference type="Gene3D" id="3.40.50.1110">
    <property type="entry name" value="SGNH hydrolase"/>
    <property type="match status" value="1"/>
</dbReference>
<keyword evidence="1" id="KW-0732">Signal</keyword>
<dbReference type="CDD" id="cd00229">
    <property type="entry name" value="SGNH_hydrolase"/>
    <property type="match status" value="1"/>
</dbReference>
<keyword evidence="4" id="KW-1185">Reference proteome</keyword>
<dbReference type="PROSITE" id="PS51257">
    <property type="entry name" value="PROKAR_LIPOPROTEIN"/>
    <property type="match status" value="1"/>
</dbReference>
<protein>
    <submittedName>
        <fullName evidence="3">SGNH/GDSL hydrolase family protein</fullName>
    </submittedName>
</protein>
<dbReference type="InterPro" id="IPR043968">
    <property type="entry name" value="SGNH"/>
</dbReference>
<dbReference type="Proteomes" id="UP001596241">
    <property type="component" value="Unassembled WGS sequence"/>
</dbReference>
<dbReference type="RefSeq" id="WP_345077907.1">
    <property type="nucleotide sequence ID" value="NZ_BAAAWG010000002.1"/>
</dbReference>
<dbReference type="Pfam" id="PF19040">
    <property type="entry name" value="SGNH"/>
    <property type="match status" value="1"/>
</dbReference>
<gene>
    <name evidence="3" type="ORF">ACFP3M_20555</name>
</gene>
<proteinExistence type="predicted"/>
<dbReference type="GO" id="GO:0016787">
    <property type="term" value="F:hydrolase activity"/>
    <property type="evidence" value="ECO:0007669"/>
    <property type="project" value="UniProtKB-KW"/>
</dbReference>
<dbReference type="SUPFAM" id="SSF52266">
    <property type="entry name" value="SGNH hydrolase"/>
    <property type="match status" value="1"/>
</dbReference>
<organism evidence="3 4">
    <name type="scientific">Streptomyces ramulosus</name>
    <dbReference type="NCBI Taxonomy" id="47762"/>
    <lineage>
        <taxon>Bacteria</taxon>
        <taxon>Bacillati</taxon>
        <taxon>Actinomycetota</taxon>
        <taxon>Actinomycetes</taxon>
        <taxon>Kitasatosporales</taxon>
        <taxon>Streptomycetaceae</taxon>
        <taxon>Streptomyces</taxon>
    </lineage>
</organism>
<keyword evidence="3" id="KW-0378">Hydrolase</keyword>